<sequence>MSYQNALELNKGPQLGSKSPRGTGSVATDEDHHPALLENQLCVGDFLKIQSAFEPSEPCQTICMSREEFMQRMTEIVGWGTKEEYGEFFDKVDVAQDGFINWDKLTSFMLLALHENDERAKATVVPQWKDLELLPTKHKDIIQKVIFLKSSSRYLTISKEGLLGIWGENLKLQETFPITSDATKLKHLWVTSMVSLENINKIAVAFTSKEICFYDLLSKGEFPCQYKLQGLKGTPICMEYWYDVLDANESILSFGDITGKVQAIVFTTALISLFERPANAHEDEEATVTINWAELLSGYHKCCYILEHNLHHGDWVRQVTYSASLDAIISSTTNNTNTVVLAWREKSKKPLKMTSFNVAEGIHAFDYHSQLNLIATAGINNKVCLWNPYVVSKPVGVLWGHSASVIAVQFFAARKQLFSFSKDKVLRLWDIQHQLPIQRIACSFSKSQDFRCLFHFDEAHGRLFISFNNQLGLLAMKSKAGKRVKSHKKAVTCVLYNSVLKQVISCDEGSTVAFWMIDTGQKIKQFTGCHGNAEISTMALDANETRLLTGSTDGTIKVWDFNGYCHHTLNVGQEGAVDISQILVLKKTILVTGWERAITVFRLQNFNQYFIQPEKWKGGIQHCDDILCAAFLPPQTLVTGSYDGEIILWNNNTENAHYVLHPDYQRLLKSKWDTEPQKLLSAGRSHSACPSANQATLGPCSFETNTTYNNAVVRLCILEARKNTAETGGANLVSCGGSGYVRFWDTFKKQLLAEFLAHGGVGSIIMSTDKANQYLATGDLDGQLKIWNIEEYCLNSSKSKITQAPTLIRSFRPHEARISSLEMCKPGGRLLIISSSADCSICVTDVFGAPVWIFGQEKHWQIENSFSLPKRDTNVMKSESQEESIREIPLLSKEESCLDLPERSLLDKKNKDGSTYNVRPSEVINLGIKYKERNILKKKTHNLYKGEFIQKSSSAFRSLSIGALKELPEVTKPAFLWDPEKYFREEPKEKCSQIPEPPLLSETLNAVFDEKNLFPKEILDRERRAKQLYQETSSEVKIKRNKKLSEIFMMVYSGNLMQKSCEKQKELITNQFTSLGTFFQILFRLTIKEVE</sequence>
<dbReference type="InterPro" id="IPR001680">
    <property type="entry name" value="WD40_rpt"/>
</dbReference>
<organism evidence="6 7">
    <name type="scientific">Puma concolor</name>
    <name type="common">Mountain lion</name>
    <name type="synonym">Felis concolor</name>
    <dbReference type="NCBI Taxonomy" id="9696"/>
    <lineage>
        <taxon>Eukaryota</taxon>
        <taxon>Metazoa</taxon>
        <taxon>Chordata</taxon>
        <taxon>Craniata</taxon>
        <taxon>Vertebrata</taxon>
        <taxon>Euteleostomi</taxon>
        <taxon>Mammalia</taxon>
        <taxon>Eutheria</taxon>
        <taxon>Laurasiatheria</taxon>
        <taxon>Carnivora</taxon>
        <taxon>Feliformia</taxon>
        <taxon>Felidae</taxon>
        <taxon>Felinae</taxon>
        <taxon>Puma</taxon>
    </lineage>
</organism>
<keyword evidence="6" id="KW-1185">Reference proteome</keyword>
<dbReference type="PANTHER" id="PTHR44324">
    <property type="entry name" value="WD40 REPEAT DOMAIN 95"/>
    <property type="match status" value="1"/>
</dbReference>
<dbReference type="PROSITE" id="PS50294">
    <property type="entry name" value="WD_REPEATS_REGION"/>
    <property type="match status" value="2"/>
</dbReference>
<dbReference type="InterPro" id="IPR051242">
    <property type="entry name" value="WD-EF-hand_domain"/>
</dbReference>
<feature type="region of interest" description="Disordered" evidence="4">
    <location>
        <begin position="1"/>
        <end position="29"/>
    </location>
</feature>
<dbReference type="KEGG" id="pcoo:112849962"/>
<evidence type="ECO:0000256" key="4">
    <source>
        <dbReference type="SAM" id="MobiDB-lite"/>
    </source>
</evidence>
<dbReference type="AlphaFoldDB" id="A0A6P6H1V4"/>
<dbReference type="InterPro" id="IPR019775">
    <property type="entry name" value="WD40_repeat_CS"/>
</dbReference>
<dbReference type="RefSeq" id="XP_025769381.1">
    <property type="nucleotide sequence ID" value="XM_025913596.1"/>
</dbReference>
<dbReference type="InterPro" id="IPR011992">
    <property type="entry name" value="EF-hand-dom_pair"/>
</dbReference>
<dbReference type="SUPFAM" id="SSF47473">
    <property type="entry name" value="EF-hand"/>
    <property type="match status" value="1"/>
</dbReference>
<dbReference type="PROSITE" id="PS00678">
    <property type="entry name" value="WD_REPEATS_1"/>
    <property type="match status" value="1"/>
</dbReference>
<dbReference type="InterPro" id="IPR002048">
    <property type="entry name" value="EF_hand_dom"/>
</dbReference>
<proteinExistence type="predicted"/>
<dbReference type="CTD" id="151790"/>
<evidence type="ECO:0000259" key="5">
    <source>
        <dbReference type="PROSITE" id="PS50222"/>
    </source>
</evidence>
<feature type="compositionally biased region" description="Polar residues" evidence="4">
    <location>
        <begin position="16"/>
        <end position="26"/>
    </location>
</feature>
<evidence type="ECO:0000313" key="6">
    <source>
        <dbReference type="Proteomes" id="UP000515131"/>
    </source>
</evidence>
<gene>
    <name evidence="7" type="primary">WDR49</name>
</gene>
<feature type="repeat" description="WD" evidence="3">
    <location>
        <begin position="398"/>
        <end position="439"/>
    </location>
</feature>
<dbReference type="Pfam" id="PF00400">
    <property type="entry name" value="WD40"/>
    <property type="match status" value="5"/>
</dbReference>
<dbReference type="PROSITE" id="PS50222">
    <property type="entry name" value="EF_HAND_2"/>
    <property type="match status" value="1"/>
</dbReference>
<dbReference type="Proteomes" id="UP000515131">
    <property type="component" value="Unplaced"/>
</dbReference>
<accession>A0A6P6H1V4</accession>
<feature type="repeat" description="WD" evidence="3">
    <location>
        <begin position="484"/>
        <end position="525"/>
    </location>
</feature>
<evidence type="ECO:0000313" key="7">
    <source>
        <dbReference type="RefSeq" id="XP_025769381.1"/>
    </source>
</evidence>
<dbReference type="InterPro" id="IPR036322">
    <property type="entry name" value="WD40_repeat_dom_sf"/>
</dbReference>
<evidence type="ECO:0000256" key="2">
    <source>
        <dbReference type="ARBA" id="ARBA00022737"/>
    </source>
</evidence>
<dbReference type="Gene3D" id="2.130.10.10">
    <property type="entry name" value="YVTN repeat-like/Quinoprotein amine dehydrogenase"/>
    <property type="match status" value="4"/>
</dbReference>
<name>A0A6P6H1V4_PUMCO</name>
<dbReference type="PRINTS" id="PR00320">
    <property type="entry name" value="GPROTEINBRPT"/>
</dbReference>
<feature type="domain" description="EF-hand" evidence="5">
    <location>
        <begin position="80"/>
        <end position="115"/>
    </location>
</feature>
<keyword evidence="2" id="KW-0677">Repeat</keyword>
<evidence type="ECO:0000256" key="1">
    <source>
        <dbReference type="ARBA" id="ARBA00022574"/>
    </source>
</evidence>
<evidence type="ECO:0000256" key="3">
    <source>
        <dbReference type="PROSITE-ProRule" id="PRU00221"/>
    </source>
</evidence>
<reference evidence="7" key="1">
    <citation type="submission" date="2025-08" db="UniProtKB">
        <authorList>
            <consortium name="RefSeq"/>
        </authorList>
    </citation>
    <scope>IDENTIFICATION</scope>
    <source>
        <tissue evidence="7">Blood</tissue>
    </source>
</reference>
<dbReference type="PROSITE" id="PS50082">
    <property type="entry name" value="WD_REPEATS_2"/>
    <property type="match status" value="3"/>
</dbReference>
<dbReference type="PANTHER" id="PTHR44324:SF1">
    <property type="entry name" value="WD REPEAT-CONTAINING PROTEIN 49"/>
    <property type="match status" value="1"/>
</dbReference>
<dbReference type="InterPro" id="IPR020472">
    <property type="entry name" value="WD40_PAC1"/>
</dbReference>
<keyword evidence="1 3" id="KW-0853">WD repeat</keyword>
<dbReference type="GO" id="GO:0005509">
    <property type="term" value="F:calcium ion binding"/>
    <property type="evidence" value="ECO:0007669"/>
    <property type="project" value="InterPro"/>
</dbReference>
<feature type="repeat" description="WD" evidence="3">
    <location>
        <begin position="535"/>
        <end position="562"/>
    </location>
</feature>
<protein>
    <submittedName>
        <fullName evidence="7">WD repeat-containing protein 49</fullName>
    </submittedName>
</protein>
<dbReference type="SMART" id="SM00320">
    <property type="entry name" value="WD40"/>
    <property type="match status" value="11"/>
</dbReference>
<dbReference type="InterPro" id="IPR015943">
    <property type="entry name" value="WD40/YVTN_repeat-like_dom_sf"/>
</dbReference>
<dbReference type="SUPFAM" id="SSF50978">
    <property type="entry name" value="WD40 repeat-like"/>
    <property type="match status" value="2"/>
</dbReference>
<dbReference type="GeneID" id="112849962"/>